<dbReference type="Proteomes" id="UP001189429">
    <property type="component" value="Unassembled WGS sequence"/>
</dbReference>
<reference evidence="2" key="1">
    <citation type="submission" date="2023-10" db="EMBL/GenBank/DDBJ databases">
        <authorList>
            <person name="Chen Y."/>
            <person name="Shah S."/>
            <person name="Dougan E. K."/>
            <person name="Thang M."/>
            <person name="Chan C."/>
        </authorList>
    </citation>
    <scope>NUCLEOTIDE SEQUENCE [LARGE SCALE GENOMIC DNA]</scope>
</reference>
<name>A0ABN9W5Q4_9DINO</name>
<feature type="compositionally biased region" description="Low complexity" evidence="1">
    <location>
        <begin position="19"/>
        <end position="28"/>
    </location>
</feature>
<accession>A0ABN9W5Q4</accession>
<gene>
    <name evidence="2" type="ORF">PCOR1329_LOCUS64297</name>
</gene>
<organism evidence="2 3">
    <name type="scientific">Prorocentrum cordatum</name>
    <dbReference type="NCBI Taxonomy" id="2364126"/>
    <lineage>
        <taxon>Eukaryota</taxon>
        <taxon>Sar</taxon>
        <taxon>Alveolata</taxon>
        <taxon>Dinophyceae</taxon>
        <taxon>Prorocentrales</taxon>
        <taxon>Prorocentraceae</taxon>
        <taxon>Prorocentrum</taxon>
    </lineage>
</organism>
<feature type="region of interest" description="Disordered" evidence="1">
    <location>
        <begin position="1"/>
        <end position="90"/>
    </location>
</feature>
<feature type="compositionally biased region" description="Basic and acidic residues" evidence="1">
    <location>
        <begin position="58"/>
        <end position="74"/>
    </location>
</feature>
<protein>
    <submittedName>
        <fullName evidence="2">Uncharacterized protein</fullName>
    </submittedName>
</protein>
<keyword evidence="3" id="KW-1185">Reference proteome</keyword>
<comment type="caution">
    <text evidence="2">The sequence shown here is derived from an EMBL/GenBank/DDBJ whole genome shotgun (WGS) entry which is preliminary data.</text>
</comment>
<evidence type="ECO:0000313" key="2">
    <source>
        <dbReference type="EMBL" id="CAK0881462.1"/>
    </source>
</evidence>
<evidence type="ECO:0000256" key="1">
    <source>
        <dbReference type="SAM" id="MobiDB-lite"/>
    </source>
</evidence>
<sequence length="272" mass="29194">GGGGRRRRRRRGDRGGWPLLRARGAGAEHLGEGAAGGPLRGRRGECEPRGGARGVRGRPPEGHVLQDGRGHPDGPRAVPVGPVARPRSGRHVRVRAEPREGARGVQPGRPALPRRRLRVAAVPLPPARRLLRRGACRRRRGSGADRPLAELLVRHARAFLANCSHDDVHLGHFLRHAFDVHVTDLPGALQEPRVERLLGVGRSGEVGSPALALQSTRASRTGGSCTHWRPWTPRGWCWCTRTPPRGPTSRAPGVGVVSALRGRPHGVCGPPG</sequence>
<dbReference type="EMBL" id="CAUYUJ010018188">
    <property type="protein sequence ID" value="CAK0881462.1"/>
    <property type="molecule type" value="Genomic_DNA"/>
</dbReference>
<feature type="compositionally biased region" description="Basic residues" evidence="1">
    <location>
        <begin position="1"/>
        <end position="12"/>
    </location>
</feature>
<feature type="compositionally biased region" description="Low complexity" evidence="1">
    <location>
        <begin position="75"/>
        <end position="86"/>
    </location>
</feature>
<feature type="non-terminal residue" evidence="2">
    <location>
        <position position="1"/>
    </location>
</feature>
<proteinExistence type="predicted"/>
<evidence type="ECO:0000313" key="3">
    <source>
        <dbReference type="Proteomes" id="UP001189429"/>
    </source>
</evidence>